<name>A0A8H8RY55_9HELO</name>
<dbReference type="GO" id="GO:0003838">
    <property type="term" value="F:sterol 24-C-methyltransferase activity"/>
    <property type="evidence" value="ECO:0007669"/>
    <property type="project" value="TreeGrafter"/>
</dbReference>
<comment type="similarity">
    <text evidence="2">Belongs to the class I-like SAM-binding methyltransferase superfamily. Erg6/SMT family.</text>
</comment>
<protein>
    <submittedName>
        <fullName evidence="5">Sterol 24-C-methyltransferase</fullName>
    </submittedName>
</protein>
<evidence type="ECO:0000256" key="1">
    <source>
        <dbReference type="ARBA" id="ARBA00022679"/>
    </source>
</evidence>
<dbReference type="GO" id="GO:0005783">
    <property type="term" value="C:endoplasmic reticulum"/>
    <property type="evidence" value="ECO:0007669"/>
    <property type="project" value="TreeGrafter"/>
</dbReference>
<accession>A0A8H8RY55</accession>
<sequence length="311" mass="34620">MPSPDEGPLINDNQPLQDYYHKLESRIGYRLVLGGTRHFGLYTPGSYWPFPIGQALRAMEDHLISNLALEKGSKVLDAGCGVGHVSIHLAKKGYRVYAIDVIDHHIVKARRNIKANALEGKVTVNKGDYHHLDSFADNSLDGAFTMETFVHATEPEVAAAEFFRVLRPGGSLAMYEYDHVDLSTQTKEAGSSWTNINKYAAMPANDRFKQGVLLSILEEAGFEDVVVEDLSENVLPMLRMFYLLAFIPYLIISFLGLKSHFVNTVAGYEGYKYRDIARYVAVSARKPLDKGEVESGEGKKLRLMGTAGKLM</sequence>
<evidence type="ECO:0000313" key="6">
    <source>
        <dbReference type="Proteomes" id="UP000443090"/>
    </source>
</evidence>
<proteinExistence type="inferred from homology"/>
<dbReference type="InterPro" id="IPR050447">
    <property type="entry name" value="Erg6_SMT_methyltransf"/>
</dbReference>
<keyword evidence="6" id="KW-1185">Reference proteome</keyword>
<dbReference type="CDD" id="cd02440">
    <property type="entry name" value="AdoMet_MTases"/>
    <property type="match status" value="1"/>
</dbReference>
<dbReference type="AlphaFoldDB" id="A0A8H8RY55"/>
<dbReference type="OrthoDB" id="540004at2759"/>
<keyword evidence="3" id="KW-1133">Transmembrane helix</keyword>
<dbReference type="PANTHER" id="PTHR44068:SF1">
    <property type="entry name" value="HYPOTHETICAL LOC100005854"/>
    <property type="match status" value="1"/>
</dbReference>
<dbReference type="Gene3D" id="3.40.50.150">
    <property type="entry name" value="Vaccinia Virus protein VP39"/>
    <property type="match status" value="1"/>
</dbReference>
<evidence type="ECO:0000256" key="2">
    <source>
        <dbReference type="ARBA" id="ARBA00038188"/>
    </source>
</evidence>
<evidence type="ECO:0000313" key="5">
    <source>
        <dbReference type="EMBL" id="TVY42942.1"/>
    </source>
</evidence>
<keyword evidence="3" id="KW-0812">Transmembrane</keyword>
<keyword evidence="1 5" id="KW-0808">Transferase</keyword>
<dbReference type="Pfam" id="PF08241">
    <property type="entry name" value="Methyltransf_11"/>
    <property type="match status" value="1"/>
</dbReference>
<dbReference type="InterPro" id="IPR013216">
    <property type="entry name" value="Methyltransf_11"/>
</dbReference>
<keyword evidence="3" id="KW-0472">Membrane</keyword>
<evidence type="ECO:0000256" key="3">
    <source>
        <dbReference type="SAM" id="Phobius"/>
    </source>
</evidence>
<reference evidence="5 6" key="1">
    <citation type="submission" date="2018-05" db="EMBL/GenBank/DDBJ databases">
        <title>Genome sequencing and assembly of the regulated plant pathogen Lachnellula willkommii and related sister species for the development of diagnostic species identification markers.</title>
        <authorList>
            <person name="Giroux E."/>
            <person name="Bilodeau G."/>
        </authorList>
    </citation>
    <scope>NUCLEOTIDE SEQUENCE [LARGE SCALE GENOMIC DNA]</scope>
    <source>
        <strain evidence="5 6">CBS 160.35</strain>
    </source>
</reference>
<feature type="transmembrane region" description="Helical" evidence="3">
    <location>
        <begin position="240"/>
        <end position="257"/>
    </location>
</feature>
<dbReference type="InterPro" id="IPR029063">
    <property type="entry name" value="SAM-dependent_MTases_sf"/>
</dbReference>
<comment type="caution">
    <text evidence="5">The sequence shown here is derived from an EMBL/GenBank/DDBJ whole genome shotgun (WGS) entry which is preliminary data.</text>
</comment>
<dbReference type="Proteomes" id="UP000443090">
    <property type="component" value="Unassembled WGS sequence"/>
</dbReference>
<keyword evidence="5" id="KW-0489">Methyltransferase</keyword>
<dbReference type="GO" id="GO:0032259">
    <property type="term" value="P:methylation"/>
    <property type="evidence" value="ECO:0007669"/>
    <property type="project" value="UniProtKB-KW"/>
</dbReference>
<evidence type="ECO:0000259" key="4">
    <source>
        <dbReference type="Pfam" id="PF08241"/>
    </source>
</evidence>
<dbReference type="GO" id="GO:0006696">
    <property type="term" value="P:ergosterol biosynthetic process"/>
    <property type="evidence" value="ECO:0007669"/>
    <property type="project" value="TreeGrafter"/>
</dbReference>
<dbReference type="EMBL" id="QGMI01000303">
    <property type="protein sequence ID" value="TVY42942.1"/>
    <property type="molecule type" value="Genomic_DNA"/>
</dbReference>
<dbReference type="SUPFAM" id="SSF53335">
    <property type="entry name" value="S-adenosyl-L-methionine-dependent methyltransferases"/>
    <property type="match status" value="1"/>
</dbReference>
<feature type="domain" description="Methyltransferase type 11" evidence="4">
    <location>
        <begin position="76"/>
        <end position="173"/>
    </location>
</feature>
<gene>
    <name evidence="5" type="primary">ERG6</name>
    <name evidence="5" type="ORF">LOCC1_G005934</name>
</gene>
<dbReference type="PANTHER" id="PTHR44068">
    <property type="entry name" value="ZGC:194242"/>
    <property type="match status" value="1"/>
</dbReference>
<organism evidence="5 6">
    <name type="scientific">Lachnellula occidentalis</name>
    <dbReference type="NCBI Taxonomy" id="215460"/>
    <lineage>
        <taxon>Eukaryota</taxon>
        <taxon>Fungi</taxon>
        <taxon>Dikarya</taxon>
        <taxon>Ascomycota</taxon>
        <taxon>Pezizomycotina</taxon>
        <taxon>Leotiomycetes</taxon>
        <taxon>Helotiales</taxon>
        <taxon>Lachnaceae</taxon>
        <taxon>Lachnellula</taxon>
    </lineage>
</organism>